<dbReference type="InterPro" id="IPR016181">
    <property type="entry name" value="Acyl_CoA_acyltransferase"/>
</dbReference>
<dbReference type="EMBL" id="JAHGAW010000005">
    <property type="protein sequence ID" value="MBT2186938.1"/>
    <property type="molecule type" value="Genomic_DNA"/>
</dbReference>
<dbReference type="InterPro" id="IPR038740">
    <property type="entry name" value="BioF2-like_GNAT_dom"/>
</dbReference>
<dbReference type="Gene3D" id="3.40.630.30">
    <property type="match status" value="1"/>
</dbReference>
<dbReference type="NCBIfam" id="TIGR03019">
    <property type="entry name" value="pepcterm_femAB"/>
    <property type="match status" value="1"/>
</dbReference>
<dbReference type="Pfam" id="PF13480">
    <property type="entry name" value="Acetyltransf_6"/>
    <property type="match status" value="1"/>
</dbReference>
<evidence type="ECO:0000313" key="3">
    <source>
        <dbReference type="Proteomes" id="UP001138757"/>
    </source>
</evidence>
<dbReference type="InterPro" id="IPR050644">
    <property type="entry name" value="PG_Glycine_Bridge_Synth"/>
</dbReference>
<dbReference type="AlphaFoldDB" id="A0A9X1DBD9"/>
<reference evidence="2" key="1">
    <citation type="submission" date="2021-05" db="EMBL/GenBank/DDBJ databases">
        <title>Genome of Sphingobium sp. strain.</title>
        <authorList>
            <person name="Fan R."/>
        </authorList>
    </citation>
    <scope>NUCLEOTIDE SEQUENCE</scope>
    <source>
        <strain evidence="2">H33</strain>
    </source>
</reference>
<dbReference type="PANTHER" id="PTHR36174:SF1">
    <property type="entry name" value="LIPID II:GLYCINE GLYCYLTRANSFERASE"/>
    <property type="match status" value="1"/>
</dbReference>
<accession>A0A9X1DBD9</accession>
<evidence type="ECO:0000259" key="1">
    <source>
        <dbReference type="Pfam" id="PF13480"/>
    </source>
</evidence>
<gene>
    <name evidence="2" type="ORF">KK488_08265</name>
</gene>
<sequence length="352" mass="38257">MSAGFSIAQADLDDPQTVAEIERWILARPDSTPFHRPAWLKAVARGNGQSAHMLVARDDAGAITGLLPLNCIHSPLFGRALVSSGFAVDGGILTDDARVAGGLAAEVVRLAETWSCPTIELRGGDAPGAGWITKSDSYLGFTRPIAADDEAELEACPRKHRAEVRKGLANELDIRFGSHQSLRDPFYALYCRTVHNLGTPVFPRAMFEEVLDAFGDDAEIVMVSRDGEPLTAVAALYHGGKVMPYWAGADRNARAARSNEIAYFALMRRGRERGCHTFDFGRSKVGTGTANYKRNWGFEPTPLAYHIHAAPGHEPRDINPLSPQYARKVALWKALPKGVADFVGPWIARGLG</sequence>
<proteinExistence type="predicted"/>
<keyword evidence="3" id="KW-1185">Reference proteome</keyword>
<dbReference type="PANTHER" id="PTHR36174">
    <property type="entry name" value="LIPID II:GLYCINE GLYCYLTRANSFERASE"/>
    <property type="match status" value="1"/>
</dbReference>
<dbReference type="SUPFAM" id="SSF55729">
    <property type="entry name" value="Acyl-CoA N-acyltransferases (Nat)"/>
    <property type="match status" value="1"/>
</dbReference>
<dbReference type="RefSeq" id="WP_214622697.1">
    <property type="nucleotide sequence ID" value="NZ_JAHGAW010000005.1"/>
</dbReference>
<protein>
    <submittedName>
        <fullName evidence="2">FemAB family PEP-CTERM system-associated protein</fullName>
    </submittedName>
</protein>
<organism evidence="2 3">
    <name type="scientific">Sphingobium nicotianae</name>
    <dbReference type="NCBI Taxonomy" id="2782607"/>
    <lineage>
        <taxon>Bacteria</taxon>
        <taxon>Pseudomonadati</taxon>
        <taxon>Pseudomonadota</taxon>
        <taxon>Alphaproteobacteria</taxon>
        <taxon>Sphingomonadales</taxon>
        <taxon>Sphingomonadaceae</taxon>
        <taxon>Sphingobium</taxon>
    </lineage>
</organism>
<feature type="domain" description="BioF2-like acetyltransferase" evidence="1">
    <location>
        <begin position="159"/>
        <end position="294"/>
    </location>
</feature>
<comment type="caution">
    <text evidence="2">The sequence shown here is derived from an EMBL/GenBank/DDBJ whole genome shotgun (WGS) entry which is preliminary data.</text>
</comment>
<dbReference type="InterPro" id="IPR017469">
    <property type="entry name" value="PEP-CTERM_FemAB-rel"/>
</dbReference>
<evidence type="ECO:0000313" key="2">
    <source>
        <dbReference type="EMBL" id="MBT2186938.1"/>
    </source>
</evidence>
<name>A0A9X1DBD9_9SPHN</name>
<dbReference type="Proteomes" id="UP001138757">
    <property type="component" value="Unassembled WGS sequence"/>
</dbReference>